<dbReference type="SUPFAM" id="SSF54001">
    <property type="entry name" value="Cysteine proteinases"/>
    <property type="match status" value="1"/>
</dbReference>
<evidence type="ECO:0000256" key="4">
    <source>
        <dbReference type="ARBA" id="ARBA00022807"/>
    </source>
</evidence>
<evidence type="ECO:0000313" key="9">
    <source>
        <dbReference type="Proteomes" id="UP000664859"/>
    </source>
</evidence>
<organism evidence="8 9">
    <name type="scientific">Tribonema minus</name>
    <dbReference type="NCBI Taxonomy" id="303371"/>
    <lineage>
        <taxon>Eukaryota</taxon>
        <taxon>Sar</taxon>
        <taxon>Stramenopiles</taxon>
        <taxon>Ochrophyta</taxon>
        <taxon>PX clade</taxon>
        <taxon>Xanthophyceae</taxon>
        <taxon>Tribonematales</taxon>
        <taxon>Tribonemataceae</taxon>
        <taxon>Tribonema</taxon>
    </lineage>
</organism>
<dbReference type="PANTHER" id="PTHR10183:SF379">
    <property type="entry name" value="CALPAIN-5"/>
    <property type="match status" value="1"/>
</dbReference>
<keyword evidence="2" id="KW-0645">Protease</keyword>
<dbReference type="AlphaFoldDB" id="A0A836CKR5"/>
<comment type="caution">
    <text evidence="5">Lacks conserved residue(s) required for the propagation of feature annotation.</text>
</comment>
<dbReference type="Pfam" id="PF01067">
    <property type="entry name" value="Calpain_III"/>
    <property type="match status" value="1"/>
</dbReference>
<feature type="region of interest" description="Disordered" evidence="6">
    <location>
        <begin position="572"/>
        <end position="612"/>
    </location>
</feature>
<keyword evidence="9" id="KW-1185">Reference proteome</keyword>
<evidence type="ECO:0000259" key="7">
    <source>
        <dbReference type="PROSITE" id="PS50203"/>
    </source>
</evidence>
<dbReference type="SMART" id="SM00230">
    <property type="entry name" value="CysPc"/>
    <property type="match status" value="1"/>
</dbReference>
<evidence type="ECO:0000313" key="8">
    <source>
        <dbReference type="EMBL" id="KAG5190210.1"/>
    </source>
</evidence>
<evidence type="ECO:0000256" key="6">
    <source>
        <dbReference type="SAM" id="MobiDB-lite"/>
    </source>
</evidence>
<feature type="compositionally biased region" description="Basic and acidic residues" evidence="6">
    <location>
        <begin position="572"/>
        <end position="581"/>
    </location>
</feature>
<evidence type="ECO:0000256" key="3">
    <source>
        <dbReference type="ARBA" id="ARBA00022801"/>
    </source>
</evidence>
<dbReference type="PROSITE" id="PS50203">
    <property type="entry name" value="CALPAIN_CAT"/>
    <property type="match status" value="1"/>
</dbReference>
<keyword evidence="4" id="KW-0788">Thiol protease</keyword>
<dbReference type="GO" id="GO:0004198">
    <property type="term" value="F:calcium-dependent cysteine-type endopeptidase activity"/>
    <property type="evidence" value="ECO:0007669"/>
    <property type="project" value="InterPro"/>
</dbReference>
<dbReference type="InterPro" id="IPR001300">
    <property type="entry name" value="Peptidase_C2_calpain_cat"/>
</dbReference>
<dbReference type="CDD" id="cd00044">
    <property type="entry name" value="CysPc"/>
    <property type="match status" value="1"/>
</dbReference>
<feature type="compositionally biased region" description="Gly residues" evidence="6">
    <location>
        <begin position="595"/>
        <end position="604"/>
    </location>
</feature>
<feature type="domain" description="Calpain catalytic" evidence="7">
    <location>
        <begin position="39"/>
        <end position="370"/>
    </location>
</feature>
<gene>
    <name evidence="8" type="ORF">JKP88DRAFT_175932</name>
</gene>
<dbReference type="Gene3D" id="2.60.120.380">
    <property type="match status" value="1"/>
</dbReference>
<dbReference type="Pfam" id="PF00648">
    <property type="entry name" value="Peptidase_C2"/>
    <property type="match status" value="1"/>
</dbReference>
<accession>A0A836CKR5</accession>
<dbReference type="InterPro" id="IPR022683">
    <property type="entry name" value="Calpain_III"/>
</dbReference>
<dbReference type="EMBL" id="JAFCMP010000037">
    <property type="protein sequence ID" value="KAG5190210.1"/>
    <property type="molecule type" value="Genomic_DNA"/>
</dbReference>
<dbReference type="Gene3D" id="3.90.70.10">
    <property type="entry name" value="Cysteine proteinases"/>
    <property type="match status" value="1"/>
</dbReference>
<feature type="compositionally biased region" description="Basic and acidic residues" evidence="6">
    <location>
        <begin position="1"/>
        <end position="10"/>
    </location>
</feature>
<comment type="caution">
    <text evidence="8">The sequence shown here is derived from an EMBL/GenBank/DDBJ whole genome shotgun (WGS) entry which is preliminary data.</text>
</comment>
<dbReference type="PANTHER" id="PTHR10183">
    <property type="entry name" value="CALPAIN"/>
    <property type="match status" value="1"/>
</dbReference>
<dbReference type="InterPro" id="IPR022682">
    <property type="entry name" value="Calpain_domain_III"/>
</dbReference>
<feature type="compositionally biased region" description="Basic and acidic residues" evidence="6">
    <location>
        <begin position="29"/>
        <end position="42"/>
    </location>
</feature>
<comment type="similarity">
    <text evidence="1">Belongs to the peptidase C2 family.</text>
</comment>
<dbReference type="OrthoDB" id="424753at2759"/>
<evidence type="ECO:0000256" key="5">
    <source>
        <dbReference type="PROSITE-ProRule" id="PRU00239"/>
    </source>
</evidence>
<dbReference type="SMART" id="SM00720">
    <property type="entry name" value="calpain_III"/>
    <property type="match status" value="1"/>
</dbReference>
<sequence>MGKLEALKDSMDEEDDEEVGESEEADVIENLRESGSGKRYEDTSFPASKSALYRSSTIVPEYDMGVGEIKWMRPHELARDPTYFNDGSAGAGNVVKGRLDDAWLLGAMAAVAAHPSNLIENLFTSEPGDFNNYGIYTCRFYINGEWQEIVTDTRLPCTPLPPGAEPPAGAACGHVPLYGRGVDINEFWVPLLEKAYAKLHGTYEALSGGSVGEALVDLTGGSTARICLEEARVEAMVGDGRLWDRLRRYLRWQYILAAGVPLNAACSLVGLREVSGFRLVRVRSPWGAAAAWTGDWSDASPRWEDYPEVLAAISAGGSSAQLGGGGGGGGGGVDAVGGGPWRRDGGDGTFWMAWEDFVARFTHVYVCRVFPDGAGFRQYCVHGEWAGDAMGLAAAPAAAAARSGGGGDAVAESLRRTTMVDVQPDGDPFWFNNPQYRLTVDKPTEVLISLMQQDRRSASYLRENHGVGFEVLRARRRGGSGAAAAAAPHARVWERRAEDVVTDSARASFAPARPEREVAKAGVTLDPRLAYVVVPTCAELGREGKFTLRVFAQSDVVMEPVPETHTLYLRGTWDRTSERDTAGGPLRLPEEAPSGSGGGGGGGGKEGRGVRNNPKWCQNPQFWLRIPDGAAYDSVDVKLVLRRVADGPGGGGGGARGGKPPKVRARAGVARQHCAAEHHLIAGFLCRARASAAQLV</sequence>
<name>A0A836CKR5_9STRA</name>
<dbReference type="InterPro" id="IPR022684">
    <property type="entry name" value="Calpain_cysteine_protease"/>
</dbReference>
<keyword evidence="3" id="KW-0378">Hydrolase</keyword>
<dbReference type="SUPFAM" id="SSF49758">
    <property type="entry name" value="Calpain large subunit, middle domain (domain III)"/>
    <property type="match status" value="1"/>
</dbReference>
<evidence type="ECO:0000256" key="1">
    <source>
        <dbReference type="ARBA" id="ARBA00007623"/>
    </source>
</evidence>
<evidence type="ECO:0000256" key="2">
    <source>
        <dbReference type="ARBA" id="ARBA00022670"/>
    </source>
</evidence>
<feature type="region of interest" description="Disordered" evidence="6">
    <location>
        <begin position="1"/>
        <end position="43"/>
    </location>
</feature>
<dbReference type="InterPro" id="IPR036213">
    <property type="entry name" value="Calpain_III_sf"/>
</dbReference>
<reference evidence="8" key="1">
    <citation type="submission" date="2021-02" db="EMBL/GenBank/DDBJ databases">
        <title>First Annotated Genome of the Yellow-green Alga Tribonema minus.</title>
        <authorList>
            <person name="Mahan K.M."/>
        </authorList>
    </citation>
    <scope>NUCLEOTIDE SEQUENCE</scope>
    <source>
        <strain evidence="8">UTEX B ZZ1240</strain>
    </source>
</reference>
<dbReference type="PRINTS" id="PR00704">
    <property type="entry name" value="CALPAIN"/>
</dbReference>
<dbReference type="Proteomes" id="UP000664859">
    <property type="component" value="Unassembled WGS sequence"/>
</dbReference>
<dbReference type="GO" id="GO:0006508">
    <property type="term" value="P:proteolysis"/>
    <property type="evidence" value="ECO:0007669"/>
    <property type="project" value="UniProtKB-KW"/>
</dbReference>
<protein>
    <recommendedName>
        <fullName evidence="7">Calpain catalytic domain-containing protein</fullName>
    </recommendedName>
</protein>
<dbReference type="InterPro" id="IPR038765">
    <property type="entry name" value="Papain-like_cys_pep_sf"/>
</dbReference>
<feature type="compositionally biased region" description="Acidic residues" evidence="6">
    <location>
        <begin position="11"/>
        <end position="27"/>
    </location>
</feature>
<proteinExistence type="inferred from homology"/>